<dbReference type="EMBL" id="WSZM01001157">
    <property type="protein sequence ID" value="KAF4028089.1"/>
    <property type="molecule type" value="Genomic_DNA"/>
</dbReference>
<protein>
    <submittedName>
        <fullName evidence="1">Uncharacterized protein</fullName>
    </submittedName>
</protein>
<accession>A0A833SDH4</accession>
<proteinExistence type="predicted"/>
<sequence length="59" mass="6943">MNTIQLALKGNHFDSLLFVYKECNDWSSETILLYDNVFCNEHIEAWLHDVGDGPEFDYM</sequence>
<dbReference type="AlphaFoldDB" id="A0A833SDH4"/>
<dbReference type="Proteomes" id="UP000602510">
    <property type="component" value="Unassembled WGS sequence"/>
</dbReference>
<name>A0A833SDH4_PHYIN</name>
<reference evidence="1" key="1">
    <citation type="submission" date="2020-04" db="EMBL/GenBank/DDBJ databases">
        <title>Hybrid Assembly of Korean Phytophthora infestans isolates.</title>
        <authorList>
            <person name="Prokchorchik M."/>
            <person name="Lee Y."/>
            <person name="Seo J."/>
            <person name="Cho J.-H."/>
            <person name="Park Y.-E."/>
            <person name="Jang D.-C."/>
            <person name="Im J.-S."/>
            <person name="Choi J.-G."/>
            <person name="Park H.-J."/>
            <person name="Lee G.-B."/>
            <person name="Lee Y.-G."/>
            <person name="Hong S.-Y."/>
            <person name="Cho K."/>
            <person name="Sohn K.H."/>
        </authorList>
    </citation>
    <scope>NUCLEOTIDE SEQUENCE</scope>
    <source>
        <strain evidence="1">KR_1_A1</strain>
    </source>
</reference>
<comment type="caution">
    <text evidence="1">The sequence shown here is derived from an EMBL/GenBank/DDBJ whole genome shotgun (WGS) entry which is preliminary data.</text>
</comment>
<keyword evidence="2" id="KW-1185">Reference proteome</keyword>
<evidence type="ECO:0000313" key="1">
    <source>
        <dbReference type="EMBL" id="KAF4028089.1"/>
    </source>
</evidence>
<gene>
    <name evidence="1" type="ORF">GN244_ATG20245</name>
</gene>
<organism evidence="1 2">
    <name type="scientific">Phytophthora infestans</name>
    <name type="common">Potato late blight agent</name>
    <name type="synonym">Botrytis infestans</name>
    <dbReference type="NCBI Taxonomy" id="4787"/>
    <lineage>
        <taxon>Eukaryota</taxon>
        <taxon>Sar</taxon>
        <taxon>Stramenopiles</taxon>
        <taxon>Oomycota</taxon>
        <taxon>Peronosporomycetes</taxon>
        <taxon>Peronosporales</taxon>
        <taxon>Peronosporaceae</taxon>
        <taxon>Phytophthora</taxon>
    </lineage>
</organism>
<evidence type="ECO:0000313" key="2">
    <source>
        <dbReference type="Proteomes" id="UP000602510"/>
    </source>
</evidence>